<evidence type="ECO:0000313" key="1">
    <source>
        <dbReference type="EMBL" id="EAQ12103.1"/>
    </source>
</evidence>
<gene>
    <name evidence="1" type="ORF">RB2654_01335</name>
</gene>
<dbReference type="OrthoDB" id="7594887at2"/>
<accession>A3VIA4</accession>
<dbReference type="HOGENOM" id="CLU_128239_1_0_5"/>
<dbReference type="Proteomes" id="UP000002931">
    <property type="component" value="Unassembled WGS sequence"/>
</dbReference>
<comment type="caution">
    <text evidence="1">The sequence shown here is derived from an EMBL/GenBank/DDBJ whole genome shotgun (WGS) entry which is preliminary data.</text>
</comment>
<dbReference type="EMBL" id="AAMT01000010">
    <property type="protein sequence ID" value="EAQ12103.1"/>
    <property type="molecule type" value="Genomic_DNA"/>
</dbReference>
<dbReference type="eggNOG" id="ENOG5031CEN">
    <property type="taxonomic scope" value="Bacteria"/>
</dbReference>
<dbReference type="Pfam" id="PF14078">
    <property type="entry name" value="DUF4259"/>
    <property type="match status" value="1"/>
</dbReference>
<protein>
    <recommendedName>
        <fullName evidence="3">DUF4259 domain-containing protein</fullName>
    </recommendedName>
</protein>
<dbReference type="RefSeq" id="WP_008327931.1">
    <property type="nucleotide sequence ID" value="NZ_CH902578.1"/>
</dbReference>
<evidence type="ECO:0000313" key="2">
    <source>
        <dbReference type="Proteomes" id="UP000002931"/>
    </source>
</evidence>
<keyword evidence="2" id="KW-1185">Reference proteome</keyword>
<reference evidence="1 2" key="1">
    <citation type="journal article" date="2010" name="J. Bacteriol.">
        <title>Genome sequences of Pelagibaca bermudensis HTCC2601T and Maritimibacter alkaliphilus HTCC2654T, the type strains of two marine Roseobacter genera.</title>
        <authorList>
            <person name="Thrash J.C."/>
            <person name="Cho J.C."/>
            <person name="Ferriera S."/>
            <person name="Johnson J."/>
            <person name="Vergin K.L."/>
            <person name="Giovannoni S.J."/>
        </authorList>
    </citation>
    <scope>NUCLEOTIDE SEQUENCE [LARGE SCALE GENOMIC DNA]</scope>
    <source>
        <strain evidence="1 2">HTCC2654</strain>
    </source>
</reference>
<dbReference type="AlphaFoldDB" id="A3VIA4"/>
<dbReference type="STRING" id="314271.RB2654_01335"/>
<organism evidence="1 2">
    <name type="scientific">Maritimibacter alkaliphilus HTCC2654</name>
    <dbReference type="NCBI Taxonomy" id="314271"/>
    <lineage>
        <taxon>Bacteria</taxon>
        <taxon>Pseudomonadati</taxon>
        <taxon>Pseudomonadota</taxon>
        <taxon>Alphaproteobacteria</taxon>
        <taxon>Rhodobacterales</taxon>
        <taxon>Roseobacteraceae</taxon>
        <taxon>Maritimibacter</taxon>
    </lineage>
</organism>
<proteinExistence type="predicted"/>
<name>A3VIA4_9RHOB</name>
<evidence type="ECO:0008006" key="3">
    <source>
        <dbReference type="Google" id="ProtNLM"/>
    </source>
</evidence>
<sequence length="135" mass="14189">MGASGANLFEDDASMDWLEGYRASGAGAVASALDTAAGTPVTDYLDMDQGAAARAAAEVVAVAHGAFPSGMSQDRLDLLNAHGSDVRAMDSIKSRATSALDRLISENSELHEVWMDSDAQSDWVAAMNDLRRRLG</sequence>
<dbReference type="InterPro" id="IPR025355">
    <property type="entry name" value="DUF4259"/>
</dbReference>